<evidence type="ECO:0000256" key="2">
    <source>
        <dbReference type="ARBA" id="ARBA00012352"/>
    </source>
</evidence>
<dbReference type="GeneID" id="27342208"/>
<dbReference type="EC" id="2.3.1.176" evidence="2"/>
<dbReference type="HOGENOM" id="CLU_035425_0_0_1"/>
<organism evidence="11 12">
    <name type="scientific">Cladophialophora immunda</name>
    <dbReference type="NCBI Taxonomy" id="569365"/>
    <lineage>
        <taxon>Eukaryota</taxon>
        <taxon>Fungi</taxon>
        <taxon>Dikarya</taxon>
        <taxon>Ascomycota</taxon>
        <taxon>Pezizomycotina</taxon>
        <taxon>Eurotiomycetes</taxon>
        <taxon>Chaetothyriomycetidae</taxon>
        <taxon>Chaetothyriales</taxon>
        <taxon>Herpotrichiellaceae</taxon>
        <taxon>Cladophialophora</taxon>
    </lineage>
</organism>
<evidence type="ECO:0000259" key="9">
    <source>
        <dbReference type="Pfam" id="PF00108"/>
    </source>
</evidence>
<evidence type="ECO:0000256" key="5">
    <source>
        <dbReference type="ARBA" id="ARBA00023055"/>
    </source>
</evidence>
<dbReference type="PROSITE" id="PS00737">
    <property type="entry name" value="THIOLASE_2"/>
    <property type="match status" value="1"/>
</dbReference>
<evidence type="ECO:0000259" key="10">
    <source>
        <dbReference type="Pfam" id="PF22691"/>
    </source>
</evidence>
<evidence type="ECO:0000256" key="6">
    <source>
        <dbReference type="ARBA" id="ARBA00023121"/>
    </source>
</evidence>
<dbReference type="GO" id="GO:0006869">
    <property type="term" value="P:lipid transport"/>
    <property type="evidence" value="ECO:0007669"/>
    <property type="project" value="UniProtKB-KW"/>
</dbReference>
<dbReference type="InterPro" id="IPR016039">
    <property type="entry name" value="Thiolase-like"/>
</dbReference>
<dbReference type="NCBIfam" id="NF006102">
    <property type="entry name" value="PRK08256.1"/>
    <property type="match status" value="1"/>
</dbReference>
<feature type="domain" description="Thiolase C-terminal" evidence="10">
    <location>
        <begin position="263"/>
        <end position="387"/>
    </location>
</feature>
<keyword evidence="3" id="KW-0813">Transport</keyword>
<protein>
    <recommendedName>
        <fullName evidence="2">propanoyl-CoA C-acyltransferase</fullName>
        <ecNumber evidence="2">2.3.1.176</ecNumber>
    </recommendedName>
    <alternativeName>
        <fullName evidence="8">Propanoyl-CoA C-acyltransferase</fullName>
    </alternativeName>
</protein>
<comment type="subcellular location">
    <subcellularLocation>
        <location evidence="1">Peroxisome</location>
    </subcellularLocation>
</comment>
<dbReference type="FunFam" id="3.40.47.10:FF:000016">
    <property type="entry name" value="Non-specific lipid-transfer protein"/>
    <property type="match status" value="1"/>
</dbReference>
<dbReference type="CDD" id="cd00829">
    <property type="entry name" value="SCP-x_thiolase"/>
    <property type="match status" value="1"/>
</dbReference>
<keyword evidence="4" id="KW-0808">Transferase</keyword>
<gene>
    <name evidence="11" type="ORF">PV07_03014</name>
</gene>
<dbReference type="OrthoDB" id="542135at2759"/>
<evidence type="ECO:0000256" key="8">
    <source>
        <dbReference type="ARBA" id="ARBA00032316"/>
    </source>
</evidence>
<dbReference type="PANTHER" id="PTHR42870">
    <property type="entry name" value="ACETYL-COA C-ACETYLTRANSFERASE"/>
    <property type="match status" value="1"/>
</dbReference>
<keyword evidence="6" id="KW-0446">Lipid-binding</keyword>
<evidence type="ECO:0000256" key="4">
    <source>
        <dbReference type="ARBA" id="ARBA00022679"/>
    </source>
</evidence>
<evidence type="ECO:0000256" key="7">
    <source>
        <dbReference type="ARBA" id="ARBA00023140"/>
    </source>
</evidence>
<dbReference type="GO" id="GO:0008289">
    <property type="term" value="F:lipid binding"/>
    <property type="evidence" value="ECO:0007669"/>
    <property type="project" value="UniProtKB-KW"/>
</dbReference>
<proteinExistence type="predicted"/>
<feature type="domain" description="Thiolase N-terminal" evidence="9">
    <location>
        <begin position="26"/>
        <end position="229"/>
    </location>
</feature>
<dbReference type="GO" id="GO:0005777">
    <property type="term" value="C:peroxisome"/>
    <property type="evidence" value="ECO:0007669"/>
    <property type="project" value="UniProtKB-SubCell"/>
</dbReference>
<dbReference type="RefSeq" id="XP_016251574.1">
    <property type="nucleotide sequence ID" value="XM_016389672.1"/>
</dbReference>
<dbReference type="VEuPathDB" id="FungiDB:PV07_03014"/>
<dbReference type="InterPro" id="IPR020616">
    <property type="entry name" value="Thiolase_N"/>
</dbReference>
<dbReference type="InterPro" id="IPR055140">
    <property type="entry name" value="Thiolase_C_2"/>
</dbReference>
<accession>A0A0D2CJM3</accession>
<dbReference type="Pfam" id="PF22691">
    <property type="entry name" value="Thiolase_C_1"/>
    <property type="match status" value="1"/>
</dbReference>
<dbReference type="AlphaFoldDB" id="A0A0D2CJM3"/>
<dbReference type="EMBL" id="KN847041">
    <property type="protein sequence ID" value="KIW31358.1"/>
    <property type="molecule type" value="Genomic_DNA"/>
</dbReference>
<dbReference type="InterPro" id="IPR020613">
    <property type="entry name" value="Thiolase_CS"/>
</dbReference>
<keyword evidence="5" id="KW-0445">Lipid transport</keyword>
<keyword evidence="7" id="KW-0576">Peroxisome</keyword>
<evidence type="ECO:0000256" key="3">
    <source>
        <dbReference type="ARBA" id="ARBA00022448"/>
    </source>
</evidence>
<evidence type="ECO:0000256" key="1">
    <source>
        <dbReference type="ARBA" id="ARBA00004275"/>
    </source>
</evidence>
<dbReference type="Proteomes" id="UP000054466">
    <property type="component" value="Unassembled WGS sequence"/>
</dbReference>
<dbReference type="STRING" id="569365.A0A0D2CJM3"/>
<reference evidence="11 12" key="1">
    <citation type="submission" date="2015-01" db="EMBL/GenBank/DDBJ databases">
        <title>The Genome Sequence of Cladophialophora immunda CBS83496.</title>
        <authorList>
            <consortium name="The Broad Institute Genomics Platform"/>
            <person name="Cuomo C."/>
            <person name="de Hoog S."/>
            <person name="Gorbushina A."/>
            <person name="Stielow B."/>
            <person name="Teixiera M."/>
            <person name="Abouelleil A."/>
            <person name="Chapman S.B."/>
            <person name="Priest M."/>
            <person name="Young S.K."/>
            <person name="Wortman J."/>
            <person name="Nusbaum C."/>
            <person name="Birren B."/>
        </authorList>
    </citation>
    <scope>NUCLEOTIDE SEQUENCE [LARGE SCALE GENOMIC DNA]</scope>
    <source>
        <strain evidence="11 12">CBS 83496</strain>
    </source>
</reference>
<dbReference type="Pfam" id="PF00108">
    <property type="entry name" value="Thiolase_N"/>
    <property type="match status" value="1"/>
</dbReference>
<dbReference type="GO" id="GO:0016747">
    <property type="term" value="F:acyltransferase activity, transferring groups other than amino-acyl groups"/>
    <property type="evidence" value="ECO:0007669"/>
    <property type="project" value="InterPro"/>
</dbReference>
<name>A0A0D2CJM3_9EURO</name>
<evidence type="ECO:0000313" key="11">
    <source>
        <dbReference type="EMBL" id="KIW31358.1"/>
    </source>
</evidence>
<evidence type="ECO:0000313" key="12">
    <source>
        <dbReference type="Proteomes" id="UP000054466"/>
    </source>
</evidence>
<dbReference type="SUPFAM" id="SSF53901">
    <property type="entry name" value="Thiolase-like"/>
    <property type="match status" value="1"/>
</dbReference>
<sequence>MSFQQNAYVLGVGLTQFIKPRQLRPYPELGFEAGTKALLDAHITYDDVQTGVACYCYGDTTSGQRVFYQFGMTNIPIYNTNNACATGSTGLQLARTLVRGGIVDVVMVIGFETMKPGSIKSVWDDRPSPMGLGTRLMEETRGKHDTPRNAQFFANAGREYMEKYGASARDFAEIARISHEHSSRNPYAQFNTVYTLDEIEKSPMIHYPLTKLQCSPTSDGAGAAIIVSQRFLESRPELKSHAVLMAGQSLMTDSPALFSRSAMDLVGFDMTKRAAKAALEEAGVSARDIKVCEVHDCFSANELILLEGLGFCDQGKAHLMVRNGDITYGGKGPIVNPSGGLISKGHPLGATGLAQCAELTWQLRGWANNGRLVKDIDVALQHNLGLGGAVVVTVYKRADGRKNTDVKESDAQIAQASGVGYNPAVEARGVTLGDFEKIRSKKAPCEYALGETAEKLQARL</sequence>
<dbReference type="Gene3D" id="3.40.47.10">
    <property type="match status" value="1"/>
</dbReference>
<keyword evidence="12" id="KW-1185">Reference proteome</keyword>
<dbReference type="PANTHER" id="PTHR42870:SF1">
    <property type="entry name" value="NON-SPECIFIC LIPID-TRANSFER PROTEIN-LIKE 2"/>
    <property type="match status" value="1"/>
</dbReference>